<evidence type="ECO:0008006" key="3">
    <source>
        <dbReference type="Google" id="ProtNLM"/>
    </source>
</evidence>
<comment type="caution">
    <text evidence="1">The sequence shown here is derived from an EMBL/GenBank/DDBJ whole genome shotgun (WGS) entry which is preliminary data.</text>
</comment>
<dbReference type="OMA" id="EYNWVWS"/>
<evidence type="ECO:0000313" key="2">
    <source>
        <dbReference type="Proteomes" id="UP000186817"/>
    </source>
</evidence>
<proteinExistence type="predicted"/>
<dbReference type="Proteomes" id="UP000186817">
    <property type="component" value="Unassembled WGS sequence"/>
</dbReference>
<dbReference type="PANTHER" id="PTHR35532">
    <property type="entry name" value="SIMILAR TO POLYHYDROXYALKANOATE DEPOLYMERASE"/>
    <property type="match status" value="1"/>
</dbReference>
<dbReference type="Gene3D" id="2.60.40.1190">
    <property type="match status" value="1"/>
</dbReference>
<sequence length="368" mass="40656">MGLGTERGPPPTTFARYPAQYVARRATVASIDGDLEKAVWQSVPWSAEFKEIRGPDAPPGTKPSPWQATKVKMLWDDEFLYIAAVLDVDAGNQIVAKFKERNSPIFHTDSDFEVFLDPAGCCHGYKELEMNALNTVWNLLLDRPYADGGSEFSGRVAKDGQPQHWDVRNQRTAVKVTKGQIGNPTRPSQWCCEIALAHSDSVPHAPCRAAQPFVGGCWRINFSRVEKQGSVNWVWSPQVVWSPSQQRYAGQVNMHLPDAWGYVVFADEAGCLADGTPAEEFRDPTWNARHAAACVYYACKEFREVTGLFPTSWSALEDFDGGRLLRGASLSGASVSFTAVRGEAFVAQVTANGQGHSKEYVIFTVFLT</sequence>
<keyword evidence="2" id="KW-1185">Reference proteome</keyword>
<evidence type="ECO:0000313" key="1">
    <source>
        <dbReference type="EMBL" id="OLQ11581.1"/>
    </source>
</evidence>
<reference evidence="1 2" key="1">
    <citation type="submission" date="2016-02" db="EMBL/GenBank/DDBJ databases">
        <title>Genome analysis of coral dinoflagellate symbionts highlights evolutionary adaptations to a symbiotic lifestyle.</title>
        <authorList>
            <person name="Aranda M."/>
            <person name="Li Y."/>
            <person name="Liew Y.J."/>
            <person name="Baumgarten S."/>
            <person name="Simakov O."/>
            <person name="Wilson M."/>
            <person name="Piel J."/>
            <person name="Ashoor H."/>
            <person name="Bougouffa S."/>
            <person name="Bajic V.B."/>
            <person name="Ryu T."/>
            <person name="Ravasi T."/>
            <person name="Bayer T."/>
            <person name="Micklem G."/>
            <person name="Kim H."/>
            <person name="Bhak J."/>
            <person name="Lajeunesse T.C."/>
            <person name="Voolstra C.R."/>
        </authorList>
    </citation>
    <scope>NUCLEOTIDE SEQUENCE [LARGE SCALE GENOMIC DNA]</scope>
    <source>
        <strain evidence="1 2">CCMP2467</strain>
    </source>
</reference>
<name>A0A1Q9EVY6_SYMMI</name>
<dbReference type="OrthoDB" id="59288at2759"/>
<dbReference type="SUPFAM" id="SSF49344">
    <property type="entry name" value="CBD9-like"/>
    <property type="match status" value="1"/>
</dbReference>
<dbReference type="AlphaFoldDB" id="A0A1Q9EVY6"/>
<dbReference type="EMBL" id="LSRX01000057">
    <property type="protein sequence ID" value="OLQ11581.1"/>
    <property type="molecule type" value="Genomic_DNA"/>
</dbReference>
<dbReference type="CDD" id="cd09620">
    <property type="entry name" value="CBM9_like_3"/>
    <property type="match status" value="1"/>
</dbReference>
<gene>
    <name evidence="1" type="ORF">AK812_SmicGene4614</name>
</gene>
<dbReference type="PANTHER" id="PTHR35532:SF5">
    <property type="entry name" value="CARBOHYDRATE-BINDING DOMAIN-CONTAINING PROTEIN"/>
    <property type="match status" value="1"/>
</dbReference>
<organism evidence="1 2">
    <name type="scientific">Symbiodinium microadriaticum</name>
    <name type="common">Dinoflagellate</name>
    <name type="synonym">Zooxanthella microadriatica</name>
    <dbReference type="NCBI Taxonomy" id="2951"/>
    <lineage>
        <taxon>Eukaryota</taxon>
        <taxon>Sar</taxon>
        <taxon>Alveolata</taxon>
        <taxon>Dinophyceae</taxon>
        <taxon>Suessiales</taxon>
        <taxon>Symbiodiniaceae</taxon>
        <taxon>Symbiodinium</taxon>
    </lineage>
</organism>
<accession>A0A1Q9EVY6</accession>
<protein>
    <recommendedName>
        <fullName evidence="3">Carbohydrate-binding domain-containing protein</fullName>
    </recommendedName>
</protein>